<evidence type="ECO:0000256" key="6">
    <source>
        <dbReference type="ARBA" id="ARBA00022843"/>
    </source>
</evidence>
<evidence type="ECO:0000313" key="12">
    <source>
        <dbReference type="EMBL" id="SPP81945.1"/>
    </source>
</evidence>
<dbReference type="EMBL" id="OUUW01000006">
    <property type="protein sequence ID" value="SPP81945.1"/>
    <property type="molecule type" value="Genomic_DNA"/>
</dbReference>
<feature type="compositionally biased region" description="Polar residues" evidence="11">
    <location>
        <begin position="51"/>
        <end position="82"/>
    </location>
</feature>
<comment type="function">
    <text evidence="10">In unstressed cells, promotes SIAH1-mediated polyubiquitination and degradation of the serine/threonine-protein kinase HIPK2, probably by acting as a loading factor that potentiates complex formation between HIPK2 and ubiquitin ligase SIAH1. In response to DNA damage, localizes to the nucleus following phosphorylation by HIPK2 and modulates the expression of a subset of TP53/p53 target genes by binding to TP53 at target gene promoters. This limits the expression of a number of cell death-mediating TP53 target genes, reducing DNA damage-induced cell death. Enhances the binding of transcription factor TCF7L2/TCF4, a Wnt signaling pathway effector, to the promoters of target genes. Plays a role in stress granule formation.</text>
</comment>
<dbReference type="Pfam" id="PF11029">
    <property type="entry name" value="DAZAP2"/>
    <property type="match status" value="1"/>
</dbReference>
<keyword evidence="7" id="KW-0539">Nucleus</keyword>
<dbReference type="GO" id="GO:0010494">
    <property type="term" value="C:cytoplasmic stress granule"/>
    <property type="evidence" value="ECO:0007669"/>
    <property type="project" value="UniProtKB-SubCell"/>
</dbReference>
<dbReference type="OrthoDB" id="7969459at2759"/>
<gene>
    <name evidence="12" type="ORF">DGUA_6G013717</name>
</gene>
<proteinExistence type="predicted"/>
<feature type="region of interest" description="Disordered" evidence="11">
    <location>
        <begin position="1"/>
        <end position="99"/>
    </location>
</feature>
<name>A0A3B0JIB5_DROGU</name>
<dbReference type="STRING" id="7266.A0A3B0JIB5"/>
<dbReference type="OMA" id="AMPMHIP"/>
<dbReference type="Proteomes" id="UP000268350">
    <property type="component" value="Unassembled WGS sequence"/>
</dbReference>
<evidence type="ECO:0000256" key="7">
    <source>
        <dbReference type="ARBA" id="ARBA00023242"/>
    </source>
</evidence>
<evidence type="ECO:0000313" key="13">
    <source>
        <dbReference type="Proteomes" id="UP000268350"/>
    </source>
</evidence>
<evidence type="ECO:0000256" key="1">
    <source>
        <dbReference type="ARBA" id="ARBA00004210"/>
    </source>
</evidence>
<keyword evidence="13" id="KW-1185">Reference proteome</keyword>
<evidence type="ECO:0000256" key="4">
    <source>
        <dbReference type="ARBA" id="ARBA00022490"/>
    </source>
</evidence>
<dbReference type="InterPro" id="IPR022730">
    <property type="entry name" value="DAZ_assoc-2"/>
</dbReference>
<evidence type="ECO:0000256" key="8">
    <source>
        <dbReference type="ARBA" id="ARBA00032174"/>
    </source>
</evidence>
<keyword evidence="5" id="KW-0597">Phosphoprotein</keyword>
<organism evidence="12 13">
    <name type="scientific">Drosophila guanche</name>
    <name type="common">Fruit fly</name>
    <dbReference type="NCBI Taxonomy" id="7266"/>
    <lineage>
        <taxon>Eukaryota</taxon>
        <taxon>Metazoa</taxon>
        <taxon>Ecdysozoa</taxon>
        <taxon>Arthropoda</taxon>
        <taxon>Hexapoda</taxon>
        <taxon>Insecta</taxon>
        <taxon>Pterygota</taxon>
        <taxon>Neoptera</taxon>
        <taxon>Endopterygota</taxon>
        <taxon>Diptera</taxon>
        <taxon>Brachycera</taxon>
        <taxon>Muscomorpha</taxon>
        <taxon>Ephydroidea</taxon>
        <taxon>Drosophilidae</taxon>
        <taxon>Drosophila</taxon>
        <taxon>Sophophora</taxon>
    </lineage>
</organism>
<reference evidence="13" key="1">
    <citation type="submission" date="2018-01" db="EMBL/GenBank/DDBJ databases">
        <authorList>
            <person name="Alioto T."/>
            <person name="Alioto T."/>
        </authorList>
    </citation>
    <scope>NUCLEOTIDE SEQUENCE [LARGE SCALE GENOMIC DNA]</scope>
</reference>
<evidence type="ECO:0000256" key="10">
    <source>
        <dbReference type="ARBA" id="ARBA00045449"/>
    </source>
</evidence>
<sequence length="159" mass="16398">MSNSSKGNPLSEASAPSYKHSSAADSVAMRAPPPTYEESQRNSGGGFGHQASYTAAPGQNQYYGMISHNQQGPGPFSAQQSHGMPVHHGTGYGLAGPSTSAGAAAAHVLQLDSRAEVRTTPSGSVVIPPPPPGCLPTPAQWAAMQGQAVVLKQKKRSFF</sequence>
<evidence type="ECO:0000256" key="3">
    <source>
        <dbReference type="ARBA" id="ARBA00014066"/>
    </source>
</evidence>
<evidence type="ECO:0000256" key="11">
    <source>
        <dbReference type="SAM" id="MobiDB-lite"/>
    </source>
</evidence>
<evidence type="ECO:0000256" key="2">
    <source>
        <dbReference type="ARBA" id="ARBA00004324"/>
    </source>
</evidence>
<dbReference type="AlphaFoldDB" id="A0A3B0JIB5"/>
<protein>
    <recommendedName>
        <fullName evidence="3">DAZ-associated protein 2</fullName>
    </recommendedName>
    <alternativeName>
        <fullName evidence="8">Deleted in azoospermia-associated protein 2</fullName>
    </alternativeName>
    <alternativeName>
        <fullName evidence="9">Proline-rich transcript in brain protein</fullName>
    </alternativeName>
</protein>
<evidence type="ECO:0000256" key="5">
    <source>
        <dbReference type="ARBA" id="ARBA00022553"/>
    </source>
</evidence>
<dbReference type="PANTHER" id="PTHR31638:SF3">
    <property type="entry name" value="DAZ-ASSOCIATED PROTEIN 2"/>
    <property type="match status" value="1"/>
</dbReference>
<dbReference type="GO" id="GO:0016607">
    <property type="term" value="C:nuclear speck"/>
    <property type="evidence" value="ECO:0007669"/>
    <property type="project" value="UniProtKB-SubCell"/>
</dbReference>
<comment type="subcellular location">
    <subcellularLocation>
        <location evidence="1">Cytoplasm</location>
        <location evidence="1">Stress granule</location>
    </subcellularLocation>
    <subcellularLocation>
        <location evidence="2">Nucleus speckle</location>
    </subcellularLocation>
</comment>
<accession>A0A3B0JIB5</accession>
<evidence type="ECO:0000256" key="9">
    <source>
        <dbReference type="ARBA" id="ARBA00034352"/>
    </source>
</evidence>
<keyword evidence="4" id="KW-0963">Cytoplasm</keyword>
<keyword evidence="6" id="KW-0832">Ubl conjugation</keyword>
<dbReference type="PANTHER" id="PTHR31638">
    <property type="entry name" value="DAZ-ASSOCIATED PROTEIN 2"/>
    <property type="match status" value="1"/>
</dbReference>